<reference evidence="3 4" key="1">
    <citation type="journal article" date="2009" name="Science">
        <title>Genome sequence, comparative analysis, and population genetics of the domestic horse.</title>
        <authorList>
            <consortium name="Broad Institute Genome Sequencing Platform"/>
            <consortium name="Broad Institute Whole Genome Assembly Team"/>
            <person name="Wade C.M."/>
            <person name="Giulotto E."/>
            <person name="Sigurdsson S."/>
            <person name="Zoli M."/>
            <person name="Gnerre S."/>
            <person name="Imsland F."/>
            <person name="Lear T.L."/>
            <person name="Adelson D.L."/>
            <person name="Bailey E."/>
            <person name="Bellone R.R."/>
            <person name="Bloecker H."/>
            <person name="Distl O."/>
            <person name="Edgar R.C."/>
            <person name="Garber M."/>
            <person name="Leeb T."/>
            <person name="Mauceli E."/>
            <person name="MacLeod J.N."/>
            <person name="Penedo M.C.T."/>
            <person name="Raison J.M."/>
            <person name="Sharpe T."/>
            <person name="Vogel J."/>
            <person name="Andersson L."/>
            <person name="Antczak D.F."/>
            <person name="Biagi T."/>
            <person name="Binns M.M."/>
            <person name="Chowdhary B.P."/>
            <person name="Coleman S.J."/>
            <person name="Della Valle G."/>
            <person name="Fryc S."/>
            <person name="Guerin G."/>
            <person name="Hasegawa T."/>
            <person name="Hill E.W."/>
            <person name="Jurka J."/>
            <person name="Kiialainen A."/>
            <person name="Lindgren G."/>
            <person name="Liu J."/>
            <person name="Magnani E."/>
            <person name="Mickelson J.R."/>
            <person name="Murray J."/>
            <person name="Nergadze S.G."/>
            <person name="Onofrio R."/>
            <person name="Pedroni S."/>
            <person name="Piras M.F."/>
            <person name="Raudsepp T."/>
            <person name="Rocchi M."/>
            <person name="Roeed K.H."/>
            <person name="Ryder O.A."/>
            <person name="Searle S."/>
            <person name="Skow L."/>
            <person name="Swinburne J.E."/>
            <person name="Syvaenen A.C."/>
            <person name="Tozaki T."/>
            <person name="Valberg S.J."/>
            <person name="Vaudin M."/>
            <person name="White J.R."/>
            <person name="Zody M.C."/>
            <person name="Lander E.S."/>
            <person name="Lindblad-Toh K."/>
        </authorList>
    </citation>
    <scope>NUCLEOTIDE SEQUENCE [LARGE SCALE GENOMIC DNA]</scope>
    <source>
        <strain evidence="3 4">Thoroughbred</strain>
    </source>
</reference>
<dbReference type="PRINTS" id="PR00792">
    <property type="entry name" value="PEPSIN"/>
</dbReference>
<dbReference type="InParanoid" id="F6VNX1"/>
<dbReference type="InterPro" id="IPR021109">
    <property type="entry name" value="Peptidase_aspartic_dom_sf"/>
</dbReference>
<dbReference type="PANTHER" id="PTHR47966">
    <property type="entry name" value="BETA-SITE APP-CLEAVING ENZYME, ISOFORM A-RELATED"/>
    <property type="match status" value="1"/>
</dbReference>
<dbReference type="GO" id="GO:0004190">
    <property type="term" value="F:aspartic-type endopeptidase activity"/>
    <property type="evidence" value="ECO:0007669"/>
    <property type="project" value="InterPro"/>
</dbReference>
<organism evidence="3 4">
    <name type="scientific">Equus caballus</name>
    <name type="common">Horse</name>
    <dbReference type="NCBI Taxonomy" id="9796"/>
    <lineage>
        <taxon>Eukaryota</taxon>
        <taxon>Metazoa</taxon>
        <taxon>Chordata</taxon>
        <taxon>Craniata</taxon>
        <taxon>Vertebrata</taxon>
        <taxon>Euteleostomi</taxon>
        <taxon>Mammalia</taxon>
        <taxon>Eutheria</taxon>
        <taxon>Laurasiatheria</taxon>
        <taxon>Perissodactyla</taxon>
        <taxon>Equidae</taxon>
        <taxon>Equus</taxon>
    </lineage>
</organism>
<reference evidence="3" key="3">
    <citation type="submission" date="2025-09" db="UniProtKB">
        <authorList>
            <consortium name="Ensembl"/>
        </authorList>
    </citation>
    <scope>IDENTIFICATION</scope>
    <source>
        <strain evidence="3">Thoroughbred</strain>
    </source>
</reference>
<dbReference type="STRING" id="9796.ENSECAP00000018572"/>
<keyword evidence="4" id="KW-1185">Reference proteome</keyword>
<dbReference type="GeneTree" id="ENSGT00940000162710"/>
<feature type="domain" description="Peptidase A1" evidence="2">
    <location>
        <begin position="1"/>
        <end position="181"/>
    </location>
</feature>
<dbReference type="Gene3D" id="2.40.70.10">
    <property type="entry name" value="Acid Proteases"/>
    <property type="match status" value="2"/>
</dbReference>
<dbReference type="PaxDb" id="9796-ENSECAP00000018572"/>
<dbReference type="PANTHER" id="PTHR47966:SF13">
    <property type="entry name" value="CHYMOSIN"/>
    <property type="match status" value="1"/>
</dbReference>
<proteinExistence type="inferred from homology"/>
<accession>F6VNX1</accession>
<dbReference type="Bgee" id="ENSECAG00000021152">
    <property type="expression patterns" value="Expressed in trophoblast and 1 other cell type or tissue"/>
</dbReference>
<sequence>MTSDLRSFCLWLQVPPGGGHSALLQVSDIVEAPQTEGLSSQEPGGIFTDPEVGGIVGLAYPSLASLFSVPVFDNIVHRHLVARDLFLVYVDSVMVGGIMVACDSYCQAIWDTNTPLLVGPSSNILSIQMVVGVTQGQYGQAQGSCTSGFQGDSSQQWILGVVFMQEHYSVFDRADNHMGLGKAV</sequence>
<dbReference type="InterPro" id="IPR001461">
    <property type="entry name" value="Aspartic_peptidase_A1"/>
</dbReference>
<dbReference type="AlphaFoldDB" id="F6VNX1"/>
<evidence type="ECO:0000256" key="1">
    <source>
        <dbReference type="ARBA" id="ARBA00007447"/>
    </source>
</evidence>
<reference evidence="3" key="2">
    <citation type="submission" date="2025-08" db="UniProtKB">
        <authorList>
            <consortium name="Ensembl"/>
        </authorList>
    </citation>
    <scope>IDENTIFICATION</scope>
    <source>
        <strain evidence="3">Thoroughbred</strain>
    </source>
</reference>
<dbReference type="Ensembl" id="ENSECAT00000022467.2">
    <property type="protein sequence ID" value="ENSECAP00000018572.2"/>
    <property type="gene ID" value="ENSECAG00000021152.2"/>
</dbReference>
<dbReference type="InterPro" id="IPR033121">
    <property type="entry name" value="PEPTIDASE_A1"/>
</dbReference>
<dbReference type="HOGENOM" id="CLU_1643135_0_0_1"/>
<comment type="similarity">
    <text evidence="1">Belongs to the peptidase A1 family.</text>
</comment>
<evidence type="ECO:0000259" key="2">
    <source>
        <dbReference type="PROSITE" id="PS51767"/>
    </source>
</evidence>
<dbReference type="Pfam" id="PF00026">
    <property type="entry name" value="Asp"/>
    <property type="match status" value="2"/>
</dbReference>
<evidence type="ECO:0000313" key="3">
    <source>
        <dbReference type="Ensembl" id="ENSECAP00000018572.2"/>
    </source>
</evidence>
<protein>
    <submittedName>
        <fullName evidence="3">Chymosin</fullName>
    </submittedName>
</protein>
<dbReference type="Proteomes" id="UP000002281">
    <property type="component" value="Chromosome 5"/>
</dbReference>
<dbReference type="SMR" id="F6VNX1"/>
<name>F6VNX1_HORSE</name>
<dbReference type="GO" id="GO:0006508">
    <property type="term" value="P:proteolysis"/>
    <property type="evidence" value="ECO:0007669"/>
    <property type="project" value="InterPro"/>
</dbReference>
<dbReference type="PROSITE" id="PS51767">
    <property type="entry name" value="PEPTIDASE_A1"/>
    <property type="match status" value="1"/>
</dbReference>
<evidence type="ECO:0000313" key="4">
    <source>
        <dbReference type="Proteomes" id="UP000002281"/>
    </source>
</evidence>
<dbReference type="SUPFAM" id="SSF50630">
    <property type="entry name" value="Acid proteases"/>
    <property type="match status" value="1"/>
</dbReference>